<gene>
    <name evidence="2" type="ORF">WS67_19640</name>
</gene>
<dbReference type="GO" id="GO:0047570">
    <property type="term" value="F:3-oxoadipate enol-lactonase activity"/>
    <property type="evidence" value="ECO:0007669"/>
    <property type="project" value="InterPro"/>
</dbReference>
<dbReference type="InterPro" id="IPR000073">
    <property type="entry name" value="AB_hydrolase_1"/>
</dbReference>
<feature type="domain" description="AB hydrolase-1" evidence="1">
    <location>
        <begin position="24"/>
        <end position="132"/>
    </location>
</feature>
<dbReference type="RefSeq" id="WP_059519479.1">
    <property type="nucleotide sequence ID" value="NZ_LOWA01000046.1"/>
</dbReference>
<comment type="caution">
    <text evidence="2">The sequence shown here is derived from an EMBL/GenBank/DDBJ whole genome shotgun (WGS) entry which is preliminary data.</text>
</comment>
<dbReference type="AlphaFoldDB" id="A0A103DYK2"/>
<dbReference type="Proteomes" id="UP000062788">
    <property type="component" value="Unassembled WGS sequence"/>
</dbReference>
<dbReference type="InterPro" id="IPR029058">
    <property type="entry name" value="AB_hydrolase_fold"/>
</dbReference>
<keyword evidence="3" id="KW-1185">Reference proteome</keyword>
<dbReference type="OrthoDB" id="9793083at2"/>
<dbReference type="Gene3D" id="3.40.50.1820">
    <property type="entry name" value="alpha/beta hydrolase"/>
    <property type="match status" value="1"/>
</dbReference>
<sequence length="261" mass="27820">MPFASVNGIRLHYRIDRAARADAPWLVFSNSLGADLSMWAPQIGALAQHFNLLRYDTRGHGHSEAPAGSYTLEQLTGDVLGLLDHIGVERAHFCGVSMGGLTGAALAARHSARIGRMVLANTAAKIGSPEVWAPRAAKARGEGMAALADAVLQRWFTPAFFAREPRLIDVIRDVFVHTDQNGYAANCDALNAADLRDEVSRIAVPALVVTGAHDQSTPAGQGRALAAAISGSKHVEFDCAHISNIECADDFSRALIDFLTA</sequence>
<name>A0A103DYK2_9BURK</name>
<evidence type="ECO:0000313" key="2">
    <source>
        <dbReference type="EMBL" id="KVE25085.1"/>
    </source>
</evidence>
<dbReference type="InterPro" id="IPR050471">
    <property type="entry name" value="AB_hydrolase"/>
</dbReference>
<reference evidence="2 3" key="1">
    <citation type="submission" date="2015-11" db="EMBL/GenBank/DDBJ databases">
        <title>Expanding the genomic diversity of Burkholderia species for the development of highly accurate diagnostics.</title>
        <authorList>
            <person name="Sahl J."/>
            <person name="Keim P."/>
            <person name="Wagner D."/>
        </authorList>
    </citation>
    <scope>NUCLEOTIDE SEQUENCE [LARGE SCALE GENOMIC DNA]</scope>
    <source>
        <strain evidence="2 3">TSV85</strain>
    </source>
</reference>
<organism evidence="2 3">
    <name type="scientific">Burkholderia singularis</name>
    <dbReference type="NCBI Taxonomy" id="1503053"/>
    <lineage>
        <taxon>Bacteria</taxon>
        <taxon>Pseudomonadati</taxon>
        <taxon>Pseudomonadota</taxon>
        <taxon>Betaproteobacteria</taxon>
        <taxon>Burkholderiales</taxon>
        <taxon>Burkholderiaceae</taxon>
        <taxon>Burkholderia</taxon>
        <taxon>pseudomallei group</taxon>
    </lineage>
</organism>
<dbReference type="InterPro" id="IPR026968">
    <property type="entry name" value="PcaD/CatD"/>
</dbReference>
<dbReference type="PANTHER" id="PTHR43433">
    <property type="entry name" value="HYDROLASE, ALPHA/BETA FOLD FAMILY PROTEIN"/>
    <property type="match status" value="1"/>
</dbReference>
<dbReference type="NCBIfam" id="TIGR02427">
    <property type="entry name" value="protocat_pcaD"/>
    <property type="match status" value="1"/>
</dbReference>
<protein>
    <submittedName>
        <fullName evidence="2">3-oxoadipate enol-lactonase</fullName>
    </submittedName>
</protein>
<evidence type="ECO:0000259" key="1">
    <source>
        <dbReference type="Pfam" id="PF00561"/>
    </source>
</evidence>
<dbReference type="EMBL" id="LOWA01000046">
    <property type="protein sequence ID" value="KVE25085.1"/>
    <property type="molecule type" value="Genomic_DNA"/>
</dbReference>
<dbReference type="Pfam" id="PF00561">
    <property type="entry name" value="Abhydrolase_1"/>
    <property type="match status" value="1"/>
</dbReference>
<dbReference type="PANTHER" id="PTHR43433:SF5">
    <property type="entry name" value="AB HYDROLASE-1 DOMAIN-CONTAINING PROTEIN"/>
    <property type="match status" value="1"/>
</dbReference>
<dbReference type="GO" id="GO:0042952">
    <property type="term" value="P:beta-ketoadipate pathway"/>
    <property type="evidence" value="ECO:0007669"/>
    <property type="project" value="InterPro"/>
</dbReference>
<accession>A0A103DYK2</accession>
<evidence type="ECO:0000313" key="3">
    <source>
        <dbReference type="Proteomes" id="UP000062788"/>
    </source>
</evidence>
<dbReference type="PRINTS" id="PR00111">
    <property type="entry name" value="ABHYDROLASE"/>
</dbReference>
<dbReference type="SUPFAM" id="SSF53474">
    <property type="entry name" value="alpha/beta-Hydrolases"/>
    <property type="match status" value="1"/>
</dbReference>
<proteinExistence type="predicted"/>